<accession>A0A218KRV4</accession>
<keyword evidence="1" id="KW-1133">Transmembrane helix</keyword>
<dbReference type="RefSeq" id="WP_088901263.1">
    <property type="nucleotide sequence ID" value="NZ_JAXGGM010000014.1"/>
</dbReference>
<keyword evidence="1" id="KW-0472">Membrane</keyword>
<dbReference type="EMBL" id="KX687704">
    <property type="protein sequence ID" value="AQM75278.1"/>
    <property type="molecule type" value="Genomic_DNA"/>
</dbReference>
<dbReference type="AlphaFoldDB" id="A0A218KRV4"/>
<geneLocation type="plasmid" evidence="3">
    <name>pR1SE2</name>
</geneLocation>
<dbReference type="EMBL" id="KX906370">
    <property type="protein sequence ID" value="ASK38249.1"/>
    <property type="molecule type" value="Genomic_DNA"/>
</dbReference>
<proteinExistence type="predicted"/>
<reference evidence="2" key="2">
    <citation type="journal article" date="2017" name="Nat. Microbiol.">
        <title>A plasmid from an Antarctic haloarchaeon uses specialized membrane vesicles to disseminate and infect plasmid-free cells.</title>
        <authorList>
            <person name="Erdmann S."/>
            <person name="Tschitschko B."/>
            <person name="Zhong L."/>
            <person name="Raftery M.J."/>
            <person name="Cavicchioli R."/>
        </authorList>
    </citation>
    <scope>NUCLEOTIDE SEQUENCE</scope>
    <source>
        <strain evidence="2">R1S1</strain>
        <plasmid evidence="2">pR1SE</plasmid>
    </source>
</reference>
<name>A0A218KRV4_9EURY</name>
<keyword evidence="2" id="KW-0614">Plasmid</keyword>
<dbReference type="OrthoDB" id="318936at2157"/>
<evidence type="ECO:0000313" key="2">
    <source>
        <dbReference type="EMBL" id="AQM75278.1"/>
    </source>
</evidence>
<keyword evidence="1" id="KW-0812">Transmembrane</keyword>
<geneLocation type="plasmid" evidence="2">
    <name>pR1SE</name>
</geneLocation>
<evidence type="ECO:0000256" key="1">
    <source>
        <dbReference type="SAM" id="Phobius"/>
    </source>
</evidence>
<feature type="transmembrane region" description="Helical" evidence="1">
    <location>
        <begin position="76"/>
        <end position="103"/>
    </location>
</feature>
<sequence>MASLFATVWALVAYPFRVARETFSNLTDVLAQATPEDLIPPWIWEQLTSTWAWVKIQFPRALGYRATPYEQMTASVVLAVMLVIVSIGFLTWVAPIFIFPFLFGAARLIPPVDRAWPLTASRGDRPV</sequence>
<organism evidence="2">
    <name type="scientific">Halorubrum lacusprofundi</name>
    <dbReference type="NCBI Taxonomy" id="2247"/>
    <lineage>
        <taxon>Archaea</taxon>
        <taxon>Methanobacteriati</taxon>
        <taxon>Methanobacteriota</taxon>
        <taxon>Stenosarchaea group</taxon>
        <taxon>Halobacteria</taxon>
        <taxon>Halobacteriales</taxon>
        <taxon>Haloferacaceae</taxon>
        <taxon>Halorubrum</taxon>
    </lineage>
</organism>
<evidence type="ECO:0000313" key="3">
    <source>
        <dbReference type="EMBL" id="ASK38249.1"/>
    </source>
</evidence>
<protein>
    <submittedName>
        <fullName evidence="2">Uncharacterized protein</fullName>
    </submittedName>
</protein>
<reference evidence="3" key="1">
    <citation type="submission" date="2016-09" db="EMBL/GenBank/DDBJ databases">
        <title>A plasmid goes viral.</title>
        <authorList>
            <person name="Erdmann S."/>
            <person name="Tschitschko B."/>
            <person name="Cavicchioli R."/>
        </authorList>
    </citation>
    <scope>NUCLEOTIDE SEQUENCE</scope>
    <source>
        <strain evidence="3">HLS1</strain>
        <plasmid evidence="3">pR1SE2</plasmid>
    </source>
</reference>